<reference evidence="1 2" key="1">
    <citation type="submission" date="2019-08" db="EMBL/GenBank/DDBJ databases">
        <title>Bacillus genomes from the desert of Cuatro Cienegas, Coahuila.</title>
        <authorList>
            <person name="Olmedo-Alvarez G."/>
        </authorList>
    </citation>
    <scope>NUCLEOTIDE SEQUENCE [LARGE SCALE GENOMIC DNA]</scope>
    <source>
        <strain evidence="1 2">CH87b_3T</strain>
    </source>
</reference>
<dbReference type="EMBL" id="VTEZ01000001">
    <property type="protein sequence ID" value="TYS88557.1"/>
    <property type="molecule type" value="Genomic_DNA"/>
</dbReference>
<comment type="caution">
    <text evidence="1">The sequence shown here is derived from an EMBL/GenBank/DDBJ whole genome shotgun (WGS) entry which is preliminary data.</text>
</comment>
<dbReference type="AlphaFoldDB" id="A0A5D4ULV5"/>
<proteinExistence type="predicted"/>
<dbReference type="Proteomes" id="UP000324269">
    <property type="component" value="Unassembled WGS sequence"/>
</dbReference>
<accession>A0A5D4ULV5</accession>
<gene>
    <name evidence="1" type="ORF">FZC85_03810</name>
</gene>
<evidence type="ECO:0000313" key="1">
    <source>
        <dbReference type="EMBL" id="TYS88557.1"/>
    </source>
</evidence>
<dbReference type="OrthoDB" id="9762795at2"/>
<evidence type="ECO:0000313" key="2">
    <source>
        <dbReference type="Proteomes" id="UP000324269"/>
    </source>
</evidence>
<sequence>MAELFQTIITDQTFLMKNFDLYEVDYVQMNEIQQLMDLKMVRINHYFSLVEYELYQRPDRSFQEIANDCYTFVFGYEGEAGHPANMMFYVENPAFFQDYNIALAMRDMIRHKFKIKSPYGNKDVFHELLTKFIEPNQLYSWKQRVEALCGESHTFAYLAERLSEE</sequence>
<name>A0A5D4ULV5_9BACI</name>
<protein>
    <submittedName>
        <fullName evidence="1">Uncharacterized protein</fullName>
    </submittedName>
</protein>
<dbReference type="RefSeq" id="WP_148967857.1">
    <property type="nucleotide sequence ID" value="NZ_JBNIKW010000001.1"/>
</dbReference>
<organism evidence="1 2">
    <name type="scientific">Rossellomorea aquimaris</name>
    <dbReference type="NCBI Taxonomy" id="189382"/>
    <lineage>
        <taxon>Bacteria</taxon>
        <taxon>Bacillati</taxon>
        <taxon>Bacillota</taxon>
        <taxon>Bacilli</taxon>
        <taxon>Bacillales</taxon>
        <taxon>Bacillaceae</taxon>
        <taxon>Rossellomorea</taxon>
    </lineage>
</organism>